<keyword evidence="2" id="KW-1185">Reference proteome</keyword>
<dbReference type="AlphaFoldDB" id="A0A1B1YRL0"/>
<gene>
    <name evidence="1" type="ORF">PG2T_03945</name>
</gene>
<proteinExistence type="predicted"/>
<name>A0A1B1YRL0_9GAMM</name>
<dbReference type="OrthoDB" id="8673673at2"/>
<accession>A0A1B1YRL0</accession>
<organism evidence="1 2">
    <name type="scientific">Immundisolibacter cernigliae</name>
    <dbReference type="NCBI Taxonomy" id="1810504"/>
    <lineage>
        <taxon>Bacteria</taxon>
        <taxon>Pseudomonadati</taxon>
        <taxon>Pseudomonadota</taxon>
        <taxon>Gammaproteobacteria</taxon>
        <taxon>Immundisolibacterales</taxon>
        <taxon>Immundisolibacteraceae</taxon>
        <taxon>Immundisolibacter</taxon>
    </lineage>
</organism>
<dbReference type="KEGG" id="gbi:PG2T_03945"/>
<dbReference type="InParanoid" id="A0A1B1YRL0"/>
<dbReference type="STRING" id="1810504.PG2T_03945"/>
<sequence length="114" mass="12786">MLSTKDNERLTRIGPGTPAGELLRRYWQALCPVADLYPDVEADRRLRADLDTGAWTRWGELTRQTIEDAGQHEVLNWICLAGAMAAIGHHARVVDFVESWVFNSSKCFALFAPA</sequence>
<dbReference type="EMBL" id="CP014671">
    <property type="protein sequence ID" value="ANX03424.1"/>
    <property type="molecule type" value="Genomic_DNA"/>
</dbReference>
<dbReference type="Proteomes" id="UP000092952">
    <property type="component" value="Chromosome"/>
</dbReference>
<evidence type="ECO:0000313" key="1">
    <source>
        <dbReference type="EMBL" id="ANX03424.1"/>
    </source>
</evidence>
<evidence type="ECO:0000313" key="2">
    <source>
        <dbReference type="Proteomes" id="UP000092952"/>
    </source>
</evidence>
<protein>
    <submittedName>
        <fullName evidence="1">Uncharacterized protein</fullName>
    </submittedName>
</protein>
<dbReference type="Gene3D" id="3.40.830.10">
    <property type="entry name" value="LigB-like"/>
    <property type="match status" value="1"/>
</dbReference>
<dbReference type="RefSeq" id="WP_068802920.1">
    <property type="nucleotide sequence ID" value="NZ_CP014671.1"/>
</dbReference>
<reference evidence="2" key="1">
    <citation type="submission" date="2016-03" db="EMBL/GenBank/DDBJ databases">
        <title>Complete genome sequence of Solimmundus cernigliae, representing a novel lineage of polycyclic aromatic hydrocarbon degraders within the Gammaproteobacteria.</title>
        <authorList>
            <person name="Singleton D.R."/>
            <person name="Dickey A.N."/>
            <person name="Scholl E.H."/>
            <person name="Wright F.A."/>
            <person name="Aitken M.D."/>
        </authorList>
    </citation>
    <scope>NUCLEOTIDE SEQUENCE [LARGE SCALE GENOMIC DNA]</scope>
    <source>
        <strain evidence="2">TR3.2</strain>
    </source>
</reference>